<accession>A0A2V2N3D4</accession>
<evidence type="ECO:0000256" key="1">
    <source>
        <dbReference type="ARBA" id="ARBA00001917"/>
    </source>
</evidence>
<evidence type="ECO:0000259" key="6">
    <source>
        <dbReference type="Pfam" id="PF03358"/>
    </source>
</evidence>
<dbReference type="GO" id="GO:0016491">
    <property type="term" value="F:oxidoreductase activity"/>
    <property type="evidence" value="ECO:0007669"/>
    <property type="project" value="InterPro"/>
</dbReference>
<comment type="cofactor">
    <cofactor evidence="1">
        <name>FMN</name>
        <dbReference type="ChEBI" id="CHEBI:58210"/>
    </cofactor>
</comment>
<organism evidence="7 8">
    <name type="scientific">Methanospirillum lacunae</name>
    <dbReference type="NCBI Taxonomy" id="668570"/>
    <lineage>
        <taxon>Archaea</taxon>
        <taxon>Methanobacteriati</taxon>
        <taxon>Methanobacteriota</taxon>
        <taxon>Stenosarchaea group</taxon>
        <taxon>Methanomicrobia</taxon>
        <taxon>Methanomicrobiales</taxon>
        <taxon>Methanospirillaceae</taxon>
        <taxon>Methanospirillum</taxon>
    </lineage>
</organism>
<dbReference type="PANTHER" id="PTHR43278">
    <property type="entry name" value="NAD(P)H-DEPENDENT FMN-CONTAINING OXIDOREDUCTASE YWQN-RELATED"/>
    <property type="match status" value="1"/>
</dbReference>
<gene>
    <name evidence="7" type="ORF">DK846_05430</name>
</gene>
<evidence type="ECO:0000256" key="3">
    <source>
        <dbReference type="ARBA" id="ARBA00022630"/>
    </source>
</evidence>
<keyword evidence="4" id="KW-0288">FMN</keyword>
<dbReference type="InterPro" id="IPR029039">
    <property type="entry name" value="Flavoprotein-like_sf"/>
</dbReference>
<dbReference type="EMBL" id="QGMY01000004">
    <property type="protein sequence ID" value="PWR73025.1"/>
    <property type="molecule type" value="Genomic_DNA"/>
</dbReference>
<evidence type="ECO:0000313" key="7">
    <source>
        <dbReference type="EMBL" id="PWR73025.1"/>
    </source>
</evidence>
<dbReference type="Gene3D" id="3.40.50.360">
    <property type="match status" value="1"/>
</dbReference>
<evidence type="ECO:0000313" key="8">
    <source>
        <dbReference type="Proteomes" id="UP000245657"/>
    </source>
</evidence>
<name>A0A2V2N3D4_9EURY</name>
<sequence>MTMKITTICGSNRRKGATKCILGSIEKEIKQANISGLKTKNISLSDVHLEPCKGCLKCKKKGHCVIPDDFGKIAFRMIHSDLIVIGSPVYFSDVSSPVKALIDRSVSLWHTKLLKDKKVIFVAATMESGTEHTLETLKIWAKDHEMNVISTIEGIGEEVKDVLSNEKTIQQIKDSVGAFKLTLPCES</sequence>
<comment type="caution">
    <text evidence="7">The sequence shown here is derived from an EMBL/GenBank/DDBJ whole genome shotgun (WGS) entry which is preliminary data.</text>
</comment>
<evidence type="ECO:0000256" key="5">
    <source>
        <dbReference type="ARBA" id="ARBA00038292"/>
    </source>
</evidence>
<feature type="domain" description="NADPH-dependent FMN reductase-like" evidence="6">
    <location>
        <begin position="3"/>
        <end position="151"/>
    </location>
</feature>
<dbReference type="InterPro" id="IPR051796">
    <property type="entry name" value="ISF_SsuE-like"/>
</dbReference>
<keyword evidence="8" id="KW-1185">Reference proteome</keyword>
<evidence type="ECO:0000256" key="4">
    <source>
        <dbReference type="ARBA" id="ARBA00022643"/>
    </source>
</evidence>
<evidence type="ECO:0000256" key="2">
    <source>
        <dbReference type="ARBA" id="ARBA00001966"/>
    </source>
</evidence>
<dbReference type="InterPro" id="IPR005025">
    <property type="entry name" value="FMN_Rdtase-like_dom"/>
</dbReference>
<dbReference type="AlphaFoldDB" id="A0A2V2N3D4"/>
<proteinExistence type="inferred from homology"/>
<protein>
    <recommendedName>
        <fullName evidence="6">NADPH-dependent FMN reductase-like domain-containing protein</fullName>
    </recommendedName>
</protein>
<comment type="similarity">
    <text evidence="5">Belongs to the SsuE family. Isf subfamily.</text>
</comment>
<dbReference type="Proteomes" id="UP000245657">
    <property type="component" value="Unassembled WGS sequence"/>
</dbReference>
<keyword evidence="3" id="KW-0285">Flavoprotein</keyword>
<dbReference type="PANTHER" id="PTHR43278:SF4">
    <property type="entry name" value="NAD(P)H-DEPENDENT FMN-CONTAINING OXIDOREDUCTASE YWQN-RELATED"/>
    <property type="match status" value="1"/>
</dbReference>
<reference evidence="7 8" key="1">
    <citation type="submission" date="2018-05" db="EMBL/GenBank/DDBJ databases">
        <title>Draft genome of Methanospirillum lacunae Ki8-1.</title>
        <authorList>
            <person name="Dueholm M.S."/>
            <person name="Nielsen P.H."/>
            <person name="Bakmann L.F."/>
            <person name="Otzen D.E."/>
        </authorList>
    </citation>
    <scope>NUCLEOTIDE SEQUENCE [LARGE SCALE GENOMIC DNA]</scope>
    <source>
        <strain evidence="7 8">Ki8-1</strain>
    </source>
</reference>
<dbReference type="Pfam" id="PF03358">
    <property type="entry name" value="FMN_red"/>
    <property type="match status" value="1"/>
</dbReference>
<comment type="cofactor">
    <cofactor evidence="2">
        <name>[4Fe-4S] cluster</name>
        <dbReference type="ChEBI" id="CHEBI:49883"/>
    </cofactor>
</comment>
<dbReference type="SUPFAM" id="SSF52218">
    <property type="entry name" value="Flavoproteins"/>
    <property type="match status" value="1"/>
</dbReference>